<dbReference type="AlphaFoldDB" id="A0AAD7F4H0"/>
<evidence type="ECO:0000313" key="2">
    <source>
        <dbReference type="Proteomes" id="UP001218218"/>
    </source>
</evidence>
<proteinExistence type="predicted"/>
<dbReference type="Proteomes" id="UP001218218">
    <property type="component" value="Unassembled WGS sequence"/>
</dbReference>
<evidence type="ECO:0000313" key="1">
    <source>
        <dbReference type="EMBL" id="KAJ7368542.1"/>
    </source>
</evidence>
<accession>A0AAD7F4H0</accession>
<organism evidence="1 2">
    <name type="scientific">Mycena albidolilacea</name>
    <dbReference type="NCBI Taxonomy" id="1033008"/>
    <lineage>
        <taxon>Eukaryota</taxon>
        <taxon>Fungi</taxon>
        <taxon>Dikarya</taxon>
        <taxon>Basidiomycota</taxon>
        <taxon>Agaricomycotina</taxon>
        <taxon>Agaricomycetes</taxon>
        <taxon>Agaricomycetidae</taxon>
        <taxon>Agaricales</taxon>
        <taxon>Marasmiineae</taxon>
        <taxon>Mycenaceae</taxon>
        <taxon>Mycena</taxon>
    </lineage>
</organism>
<dbReference type="EMBL" id="JARIHO010000001">
    <property type="protein sequence ID" value="KAJ7368542.1"/>
    <property type="molecule type" value="Genomic_DNA"/>
</dbReference>
<sequence length="247" mass="27786">MSPTATHVRPHRVPSYMKPIEEKKKERVTVQIADSIFDTWVCSLEDRHEVHILGVILTITVLHELVHVIRQVFCTTLTLENLRGSRRSAPADVLDLVQGQTNQVQRGEAGWEWERRVLGEMEVAFEAGAAGDWTGVSAVGFTLNNKTQWVNKTDTRVMETLMTLHLYTLKHEFKYEAVADQLPFSAFGDVWRHGGATISPSSSRGAGQLLTFPYTRLPEAEAKKRLELVTGMKVEIEKRICGTGMTL</sequence>
<gene>
    <name evidence="1" type="ORF">DFH08DRAFT_28227</name>
</gene>
<keyword evidence="2" id="KW-1185">Reference proteome</keyword>
<comment type="caution">
    <text evidence="1">The sequence shown here is derived from an EMBL/GenBank/DDBJ whole genome shotgun (WGS) entry which is preliminary data.</text>
</comment>
<protein>
    <submittedName>
        <fullName evidence="1">Uncharacterized protein</fullName>
    </submittedName>
</protein>
<reference evidence="1" key="1">
    <citation type="submission" date="2023-03" db="EMBL/GenBank/DDBJ databases">
        <title>Massive genome expansion in bonnet fungi (Mycena s.s.) driven by repeated elements and novel gene families across ecological guilds.</title>
        <authorList>
            <consortium name="Lawrence Berkeley National Laboratory"/>
            <person name="Harder C.B."/>
            <person name="Miyauchi S."/>
            <person name="Viragh M."/>
            <person name="Kuo A."/>
            <person name="Thoen E."/>
            <person name="Andreopoulos B."/>
            <person name="Lu D."/>
            <person name="Skrede I."/>
            <person name="Drula E."/>
            <person name="Henrissat B."/>
            <person name="Morin E."/>
            <person name="Kohler A."/>
            <person name="Barry K."/>
            <person name="LaButti K."/>
            <person name="Morin E."/>
            <person name="Salamov A."/>
            <person name="Lipzen A."/>
            <person name="Mereny Z."/>
            <person name="Hegedus B."/>
            <person name="Baldrian P."/>
            <person name="Stursova M."/>
            <person name="Weitz H."/>
            <person name="Taylor A."/>
            <person name="Grigoriev I.V."/>
            <person name="Nagy L.G."/>
            <person name="Martin F."/>
            <person name="Kauserud H."/>
        </authorList>
    </citation>
    <scope>NUCLEOTIDE SEQUENCE</scope>
    <source>
        <strain evidence="1">CBHHK002</strain>
    </source>
</reference>
<name>A0AAD7F4H0_9AGAR</name>